<dbReference type="SUPFAM" id="SSF52540">
    <property type="entry name" value="P-loop containing nucleoside triphosphate hydrolases"/>
    <property type="match status" value="1"/>
</dbReference>
<dbReference type="InterPro" id="IPR045076">
    <property type="entry name" value="MutS"/>
</dbReference>
<dbReference type="PROSITE" id="PS00486">
    <property type="entry name" value="DNA_MISMATCH_REPAIR_2"/>
    <property type="match status" value="1"/>
</dbReference>
<evidence type="ECO:0000256" key="14">
    <source>
        <dbReference type="SAM" id="MobiDB-lite"/>
    </source>
</evidence>
<dbReference type="Pfam" id="PF05190">
    <property type="entry name" value="MutS_IV"/>
    <property type="match status" value="1"/>
</dbReference>
<feature type="compositionally biased region" description="Low complexity" evidence="14">
    <location>
        <begin position="1"/>
        <end position="21"/>
    </location>
</feature>
<keyword evidence="5" id="KW-0227">DNA damage</keyword>
<dbReference type="Gene3D" id="3.30.420.110">
    <property type="entry name" value="MutS, connector domain"/>
    <property type="match status" value="1"/>
</dbReference>
<keyword evidence="8" id="KW-0234">DNA repair</keyword>
<dbReference type="OrthoDB" id="121051at2759"/>
<dbReference type="PANTHER" id="PTHR11361:SF122">
    <property type="entry name" value="DNA MISMATCH REPAIR PROTEIN MSH3"/>
    <property type="match status" value="1"/>
</dbReference>
<dbReference type="GO" id="GO:0005524">
    <property type="term" value="F:ATP binding"/>
    <property type="evidence" value="ECO:0007669"/>
    <property type="project" value="UniProtKB-KW"/>
</dbReference>
<dbReference type="Gene3D" id="1.10.1420.10">
    <property type="match status" value="2"/>
</dbReference>
<dbReference type="Gene3D" id="3.40.1170.10">
    <property type="entry name" value="DNA repair protein MutS, domain I"/>
    <property type="match status" value="1"/>
</dbReference>
<organism evidence="16 17">
    <name type="scientific">Tetrapyrgos nigripes</name>
    <dbReference type="NCBI Taxonomy" id="182062"/>
    <lineage>
        <taxon>Eukaryota</taxon>
        <taxon>Fungi</taxon>
        <taxon>Dikarya</taxon>
        <taxon>Basidiomycota</taxon>
        <taxon>Agaricomycotina</taxon>
        <taxon>Agaricomycetes</taxon>
        <taxon>Agaricomycetidae</taxon>
        <taxon>Agaricales</taxon>
        <taxon>Marasmiineae</taxon>
        <taxon>Marasmiaceae</taxon>
        <taxon>Tetrapyrgos</taxon>
    </lineage>
</organism>
<dbReference type="Pfam" id="PF00488">
    <property type="entry name" value="MutS_V"/>
    <property type="match status" value="1"/>
</dbReference>
<dbReference type="AlphaFoldDB" id="A0A8H5GIS2"/>
<dbReference type="InterPro" id="IPR036187">
    <property type="entry name" value="DNA_mismatch_repair_MutS_sf"/>
</dbReference>
<dbReference type="PIRSF" id="PIRSF037677">
    <property type="entry name" value="DNA_mis_repair_Msh6"/>
    <property type="match status" value="1"/>
</dbReference>
<dbReference type="InterPro" id="IPR007696">
    <property type="entry name" value="DNA_mismatch_repair_MutS_core"/>
</dbReference>
<comment type="subunit">
    <text evidence="11">Heterodimer consisting of MSH2-MSH3 (MutS beta). Forms a ternary complex with MutL alpha (MLH1-PMS1).</text>
</comment>
<gene>
    <name evidence="16" type="ORF">D9758_003271</name>
</gene>
<dbReference type="InterPro" id="IPR036678">
    <property type="entry name" value="MutS_con_dom_sf"/>
</dbReference>
<evidence type="ECO:0000256" key="2">
    <source>
        <dbReference type="ARBA" id="ARBA00007094"/>
    </source>
</evidence>
<evidence type="ECO:0000313" key="17">
    <source>
        <dbReference type="Proteomes" id="UP000559256"/>
    </source>
</evidence>
<evidence type="ECO:0000256" key="6">
    <source>
        <dbReference type="ARBA" id="ARBA00022840"/>
    </source>
</evidence>
<dbReference type="SUPFAM" id="SSF55271">
    <property type="entry name" value="DNA repair protein MutS, domain I"/>
    <property type="match status" value="1"/>
</dbReference>
<dbReference type="Gene3D" id="3.40.50.300">
    <property type="entry name" value="P-loop containing nucleotide triphosphate hydrolases"/>
    <property type="match status" value="1"/>
</dbReference>
<dbReference type="GO" id="GO:0030983">
    <property type="term" value="F:mismatched DNA binding"/>
    <property type="evidence" value="ECO:0007669"/>
    <property type="project" value="InterPro"/>
</dbReference>
<feature type="region of interest" description="Disordered" evidence="14">
    <location>
        <begin position="1"/>
        <end position="78"/>
    </location>
</feature>
<dbReference type="SMART" id="SM00533">
    <property type="entry name" value="MUTSd"/>
    <property type="match status" value="1"/>
</dbReference>
<evidence type="ECO:0000256" key="10">
    <source>
        <dbReference type="ARBA" id="ARBA00025373"/>
    </source>
</evidence>
<dbReference type="SMART" id="SM00534">
    <property type="entry name" value="MUTSac"/>
    <property type="match status" value="1"/>
</dbReference>
<feature type="region of interest" description="Disordered" evidence="14">
    <location>
        <begin position="99"/>
        <end position="156"/>
    </location>
</feature>
<keyword evidence="6" id="KW-0067">ATP-binding</keyword>
<comment type="subcellular location">
    <subcellularLocation>
        <location evidence="1">Nucleus</location>
    </subcellularLocation>
</comment>
<dbReference type="InterPro" id="IPR000432">
    <property type="entry name" value="DNA_mismatch_repair_MutS_C"/>
</dbReference>
<keyword evidence="4" id="KW-0547">Nucleotide-binding</keyword>
<keyword evidence="17" id="KW-1185">Reference proteome</keyword>
<evidence type="ECO:0000256" key="3">
    <source>
        <dbReference type="ARBA" id="ARBA00022151"/>
    </source>
</evidence>
<dbReference type="Proteomes" id="UP000559256">
    <property type="component" value="Unassembled WGS sequence"/>
</dbReference>
<dbReference type="GO" id="GO:0140664">
    <property type="term" value="F:ATP-dependent DNA damage sensor activity"/>
    <property type="evidence" value="ECO:0007669"/>
    <property type="project" value="InterPro"/>
</dbReference>
<evidence type="ECO:0000313" key="16">
    <source>
        <dbReference type="EMBL" id="KAF5365702.1"/>
    </source>
</evidence>
<keyword evidence="7" id="KW-0238">DNA-binding</keyword>
<comment type="similarity">
    <text evidence="2">Belongs to the DNA mismatch repair MutS family. MSH3 subfamily.</text>
</comment>
<dbReference type="GO" id="GO:0006312">
    <property type="term" value="P:mitotic recombination"/>
    <property type="evidence" value="ECO:0007669"/>
    <property type="project" value="TreeGrafter"/>
</dbReference>
<comment type="caution">
    <text evidence="16">The sequence shown here is derived from an EMBL/GenBank/DDBJ whole genome shotgun (WGS) entry which is preliminary data.</text>
</comment>
<comment type="function">
    <text evidence="10">Component of the post-replicative DNA mismatch repair system (MMR). Heterodimerizes with MSH2 to form MutS beta, which binds to DNA mismatches thereby initiating DNA repair. MSH3 provides substrate-binding and substrate specificity to the complex. When bound, the MutS beta heterodimer bends the DNA helix and shields approximately 20 base pairs. Acts mainly to repair insertion-deletion loops (IDLs) from 2 to 13 nucleotides in size, but can also repair base-base and single insertion-deletion mismatches that occur during replication. After mismatch binding, forms a ternary complex with the MutL alpha heterodimer, which is thought to be responsible for directing the downstream MMR events, including strand discrimination, excision, and resynthesis. ATP binding and hydrolysis play a pivotal role in mismatch repair functions.</text>
</comment>
<dbReference type="SUPFAM" id="SSF48334">
    <property type="entry name" value="DNA repair protein MutS, domain III"/>
    <property type="match status" value="1"/>
</dbReference>
<dbReference type="InterPro" id="IPR017261">
    <property type="entry name" value="DNA_mismatch_repair_MutS/MSH"/>
</dbReference>
<dbReference type="Pfam" id="PF01624">
    <property type="entry name" value="MutS_I"/>
    <property type="match status" value="1"/>
</dbReference>
<dbReference type="InterPro" id="IPR027417">
    <property type="entry name" value="P-loop_NTPase"/>
</dbReference>
<sequence>MSPSQSRISQYFSSPSSSSSSPKKRGKDVIDLTGDEPPTKKSRQETCYSPSKAEQWRFDASNPSPKPQASATETASKIARHEAFKKKLLLENSIFLSKRRTTTPSPSSGFEGEATQSDDEPDHELRKLNEMFSIPNKGKQRAGKSKKAEEVGPSGQTYTPLEKQIVQLKKENPGTLLMVEVGYKYRFFGEDAKVAASELGMVCYPDRNFLVASIPCERRDIHLKNLLSRGHRVGIVNQVETAALKKISENRNAVFERKLTHLYTAATFVDEMDSIDERQTSTLPSFLCIVEDVKSTGNEKDVNIGMVSICPSTGDVIWDDFTDTSMRLELETRITHLKPSELLSLRNGLTKPTERMLSYAMQSFANGGKIRSETFTELMSYSTAFSFVSKYYTNKSEKSGEFLADISGFPRRVVVALAHTIKHLSTFNLAEVLMETKFFTKFTTRSHMVLAANTLTNLEIFQNETDGSSRGTLFSILNQTQTKFGARLLRRWIGQPLVDRNALQERTDAVEEIISSSAENLVALRQILRKLPDLARGLCRIQYYQCTPKELATLIAAFDKVAKAFKPFIDISAVGFRSRLLNEIIFVLPTLLSTIQEVAGAIRTKEALEGNKTDLWTDPDKYPKVEETAMVLRTIEVELQDELGSIRKLLKMPSLQWKTVANEEYLIEVKRKENRPIPPSWPLVSKTSHYARYRSPEVLKKLEERAQLQEMLDSEANLAFRSFLDEIATKHYGILRNVVEKLAVADCLMSLAQVALQHSPTYVRPVLSDSDELEIIGGRHPMIEVLRSEPFIPNTIRMGIDGEAKSKIITGPNMGGKSSAVRMMALIAIMAQNGWYVVFLSLFGIRGDEALSASDDLARGRSTFMIEMLETKEILRSASPRSLVILDELGRGTSTFDGMAIASAVLHHLVQTTACKTLFITHYPSVAQAIEKRFPAQVQNVHMGYVTDTRINGTREITFLYRLTPGIATESFGIECGRLAGLPEDLLSVASRKALQMQEGVGKRIARNSAHKSMKLFGQLLGGRTDPSTLNKFRDTVQSIRL</sequence>
<evidence type="ECO:0000256" key="11">
    <source>
        <dbReference type="ARBA" id="ARBA00025902"/>
    </source>
</evidence>
<dbReference type="Pfam" id="PF05192">
    <property type="entry name" value="MutS_III"/>
    <property type="match status" value="1"/>
</dbReference>
<dbReference type="InterPro" id="IPR007861">
    <property type="entry name" value="DNA_mismatch_repair_MutS_clamp"/>
</dbReference>
<feature type="domain" description="DNA mismatch repair proteins mutS family" evidence="15">
    <location>
        <begin position="882"/>
        <end position="898"/>
    </location>
</feature>
<keyword evidence="9" id="KW-0539">Nucleus</keyword>
<evidence type="ECO:0000256" key="7">
    <source>
        <dbReference type="ARBA" id="ARBA00023125"/>
    </source>
</evidence>
<dbReference type="EMBL" id="JAACJM010000026">
    <property type="protein sequence ID" value="KAF5365702.1"/>
    <property type="molecule type" value="Genomic_DNA"/>
</dbReference>
<proteinExistence type="inferred from homology"/>
<dbReference type="InterPro" id="IPR007695">
    <property type="entry name" value="DNA_mismatch_repair_MutS-lik_N"/>
</dbReference>
<evidence type="ECO:0000256" key="13">
    <source>
        <dbReference type="ARBA" id="ARBA00073774"/>
    </source>
</evidence>
<evidence type="ECO:0000259" key="15">
    <source>
        <dbReference type="PROSITE" id="PS00486"/>
    </source>
</evidence>
<dbReference type="GO" id="GO:0006298">
    <property type="term" value="P:mismatch repair"/>
    <property type="evidence" value="ECO:0007669"/>
    <property type="project" value="InterPro"/>
</dbReference>
<reference evidence="16 17" key="1">
    <citation type="journal article" date="2020" name="ISME J.">
        <title>Uncovering the hidden diversity of litter-decomposition mechanisms in mushroom-forming fungi.</title>
        <authorList>
            <person name="Floudas D."/>
            <person name="Bentzer J."/>
            <person name="Ahren D."/>
            <person name="Johansson T."/>
            <person name="Persson P."/>
            <person name="Tunlid A."/>
        </authorList>
    </citation>
    <scope>NUCLEOTIDE SEQUENCE [LARGE SCALE GENOMIC DNA]</scope>
    <source>
        <strain evidence="16 17">CBS 291.85</strain>
    </source>
</reference>
<protein>
    <recommendedName>
        <fullName evidence="3 13">DNA mismatch repair protein MSH3</fullName>
    </recommendedName>
    <alternativeName>
        <fullName evidence="3 13">DNA mismatch repair protein MSH3</fullName>
    </alternativeName>
    <alternativeName>
        <fullName evidence="12">MutS protein homolog 3</fullName>
    </alternativeName>
</protein>
<dbReference type="GO" id="GO:0005634">
    <property type="term" value="C:nucleus"/>
    <property type="evidence" value="ECO:0007669"/>
    <property type="project" value="UniProtKB-SubCell"/>
</dbReference>
<dbReference type="InterPro" id="IPR016151">
    <property type="entry name" value="DNA_mismatch_repair_MutS_N"/>
</dbReference>
<evidence type="ECO:0000256" key="12">
    <source>
        <dbReference type="ARBA" id="ARBA00029792"/>
    </source>
</evidence>
<dbReference type="FunFam" id="3.40.1170.10:FF:000004">
    <property type="entry name" value="DNA mismatch repair protein"/>
    <property type="match status" value="1"/>
</dbReference>
<evidence type="ECO:0000256" key="1">
    <source>
        <dbReference type="ARBA" id="ARBA00004123"/>
    </source>
</evidence>
<feature type="compositionally biased region" description="Polar residues" evidence="14">
    <location>
        <begin position="61"/>
        <end position="75"/>
    </location>
</feature>
<evidence type="ECO:0000256" key="8">
    <source>
        <dbReference type="ARBA" id="ARBA00023204"/>
    </source>
</evidence>
<accession>A0A8H5GIS2</accession>
<evidence type="ECO:0000256" key="5">
    <source>
        <dbReference type="ARBA" id="ARBA00022763"/>
    </source>
</evidence>
<evidence type="ECO:0000256" key="4">
    <source>
        <dbReference type="ARBA" id="ARBA00022741"/>
    </source>
</evidence>
<dbReference type="PANTHER" id="PTHR11361">
    <property type="entry name" value="DNA MISMATCH REPAIR PROTEIN MUTS FAMILY MEMBER"/>
    <property type="match status" value="1"/>
</dbReference>
<evidence type="ECO:0000256" key="9">
    <source>
        <dbReference type="ARBA" id="ARBA00023242"/>
    </source>
</evidence>
<name>A0A8H5GIS2_9AGAR</name>